<evidence type="ECO:0000256" key="6">
    <source>
        <dbReference type="ARBA" id="ARBA00022679"/>
    </source>
</evidence>
<dbReference type="EMBL" id="JBBPBK010000007">
    <property type="protein sequence ID" value="KAK9282073.1"/>
    <property type="molecule type" value="Genomic_DNA"/>
</dbReference>
<feature type="domain" description="Thiamin pyrophosphokinase thiamin-binding" evidence="13">
    <location>
        <begin position="184"/>
        <end position="221"/>
    </location>
</feature>
<dbReference type="FunFam" id="3.40.50.10240:FF:000001">
    <property type="entry name" value="Thiamine pyrophosphokinase"/>
    <property type="match status" value="1"/>
</dbReference>
<dbReference type="Pfam" id="PF04265">
    <property type="entry name" value="TPK_B1_binding"/>
    <property type="match status" value="1"/>
</dbReference>
<evidence type="ECO:0000259" key="12">
    <source>
        <dbReference type="Pfam" id="PF04263"/>
    </source>
</evidence>
<sequence length="334" mass="37738">MDVMYHSSSFLLPTIPADNGSALTYALVVLNQRLPRFTPLLWKHAQLRLCADGGANRLYDEMPQLLPHEDAVAVRNRYKPDVIKGDMDSIKTEVLDFYSNLGTKILDDSHDQDTTDLHKCISFIRDFTPAAEKSDLCILVAGALGGRFDHEVGNINVLYRFSAIRIILLSDDCLIHLLPRTHYHEIKIQSSVEGPHCGLIPIGMPSGSTSTTGLQWDLSKYFSHIIPILCFLLFAELNWAQIILGFWFCLVTNSCRPRLALSILQPFHQNRKIGCRVIDLFIFLINDGIVHLYLDVVHDDYWQTNIEALTGGHLNSPWWQLIIEALTGGYLDPP</sequence>
<dbReference type="FunFam" id="2.60.120.320:FF:000001">
    <property type="entry name" value="Thiamine pyrophosphokinase"/>
    <property type="match status" value="1"/>
</dbReference>
<keyword evidence="15" id="KW-1185">Reference proteome</keyword>
<comment type="catalytic activity">
    <reaction evidence="11">
        <text>thiamine + ATP = thiamine diphosphate + AMP + H(+)</text>
        <dbReference type="Rhea" id="RHEA:11576"/>
        <dbReference type="ChEBI" id="CHEBI:15378"/>
        <dbReference type="ChEBI" id="CHEBI:18385"/>
        <dbReference type="ChEBI" id="CHEBI:30616"/>
        <dbReference type="ChEBI" id="CHEBI:58937"/>
        <dbReference type="ChEBI" id="CHEBI:456215"/>
        <dbReference type="EC" id="2.7.6.2"/>
    </reaction>
    <physiologicalReaction direction="left-to-right" evidence="11">
        <dbReference type="Rhea" id="RHEA:11577"/>
    </physiologicalReaction>
</comment>
<keyword evidence="9" id="KW-0067">ATP-binding</keyword>
<dbReference type="Gene3D" id="3.40.50.10240">
    <property type="entry name" value="Thiamin pyrophosphokinase, catalytic domain"/>
    <property type="match status" value="1"/>
</dbReference>
<protein>
    <recommendedName>
        <fullName evidence="4">thiamine diphosphokinase</fullName>
        <ecNumber evidence="4">2.7.6.2</ecNumber>
    </recommendedName>
</protein>
<evidence type="ECO:0000259" key="13">
    <source>
        <dbReference type="Pfam" id="PF04265"/>
    </source>
</evidence>
<dbReference type="InterPro" id="IPR036371">
    <property type="entry name" value="TPK_B1-bd_sf"/>
</dbReference>
<evidence type="ECO:0000256" key="4">
    <source>
        <dbReference type="ARBA" id="ARBA00013245"/>
    </source>
</evidence>
<comment type="caution">
    <text evidence="14">The sequence shown here is derived from an EMBL/GenBank/DDBJ whole genome shotgun (WGS) entry which is preliminary data.</text>
</comment>
<dbReference type="SUPFAM" id="SSF63999">
    <property type="entry name" value="Thiamin pyrophosphokinase, catalytic domain"/>
    <property type="match status" value="1"/>
</dbReference>
<dbReference type="PANTHER" id="PTHR13622">
    <property type="entry name" value="THIAMIN PYROPHOSPHOKINASE"/>
    <property type="match status" value="1"/>
</dbReference>
<dbReference type="EC" id="2.7.6.2" evidence="4"/>
<evidence type="ECO:0000313" key="14">
    <source>
        <dbReference type="EMBL" id="KAK9282073.1"/>
    </source>
</evidence>
<dbReference type="GO" id="GO:0006772">
    <property type="term" value="P:thiamine metabolic process"/>
    <property type="evidence" value="ECO:0007669"/>
    <property type="project" value="InterPro"/>
</dbReference>
<dbReference type="InterPro" id="IPR007371">
    <property type="entry name" value="TPK_catalytic"/>
</dbReference>
<dbReference type="PANTHER" id="PTHR13622:SF8">
    <property type="entry name" value="THIAMIN PYROPHOSPHOKINASE 1"/>
    <property type="match status" value="1"/>
</dbReference>
<keyword evidence="7" id="KW-0547">Nucleotide-binding</keyword>
<dbReference type="GO" id="GO:0016301">
    <property type="term" value="F:kinase activity"/>
    <property type="evidence" value="ECO:0007669"/>
    <property type="project" value="UniProtKB-KW"/>
</dbReference>
<reference evidence="14 15" key="1">
    <citation type="journal article" date="2024" name="Plant J.">
        <title>Genome sequences and population genomics reveal climatic adaptation and genomic divergence between two closely related sweetgum species.</title>
        <authorList>
            <person name="Xu W.Q."/>
            <person name="Ren C.Q."/>
            <person name="Zhang X.Y."/>
            <person name="Comes H.P."/>
            <person name="Liu X.H."/>
            <person name="Li Y.G."/>
            <person name="Kettle C.J."/>
            <person name="Jalonen R."/>
            <person name="Gaisberger H."/>
            <person name="Ma Y.Z."/>
            <person name="Qiu Y.X."/>
        </authorList>
    </citation>
    <scope>NUCLEOTIDE SEQUENCE [LARGE SCALE GENOMIC DNA]</scope>
    <source>
        <strain evidence="14">Hangzhou</strain>
    </source>
</reference>
<dbReference type="SUPFAM" id="SSF63862">
    <property type="entry name" value="Thiamin pyrophosphokinase, substrate-binding domain"/>
    <property type="match status" value="1"/>
</dbReference>
<dbReference type="InterPro" id="IPR036759">
    <property type="entry name" value="TPK_catalytic_sf"/>
</dbReference>
<evidence type="ECO:0000256" key="8">
    <source>
        <dbReference type="ARBA" id="ARBA00022777"/>
    </source>
</evidence>
<comment type="subcellular location">
    <subcellularLocation>
        <location evidence="1">Cytoplasm</location>
        <location evidence="1">Cytosol</location>
    </subcellularLocation>
</comment>
<feature type="domain" description="Thiamin pyrophosphokinase catalytic" evidence="12">
    <location>
        <begin position="40"/>
        <end position="166"/>
    </location>
</feature>
<evidence type="ECO:0000256" key="10">
    <source>
        <dbReference type="ARBA" id="ARBA00025120"/>
    </source>
</evidence>
<dbReference type="GO" id="GO:0005829">
    <property type="term" value="C:cytosol"/>
    <property type="evidence" value="ECO:0007669"/>
    <property type="project" value="UniProtKB-SubCell"/>
</dbReference>
<keyword evidence="8" id="KW-0418">Kinase</keyword>
<evidence type="ECO:0000256" key="3">
    <source>
        <dbReference type="ARBA" id="ARBA00006785"/>
    </source>
</evidence>
<dbReference type="NCBIfam" id="TIGR01378">
    <property type="entry name" value="thi_PPkinase"/>
    <property type="match status" value="1"/>
</dbReference>
<proteinExistence type="inferred from homology"/>
<comment type="similarity">
    <text evidence="3">Belongs to the thiamine pyrophosphokinase family.</text>
</comment>
<dbReference type="GO" id="GO:0005524">
    <property type="term" value="F:ATP binding"/>
    <property type="evidence" value="ECO:0007669"/>
    <property type="project" value="UniProtKB-KW"/>
</dbReference>
<evidence type="ECO:0000256" key="7">
    <source>
        <dbReference type="ARBA" id="ARBA00022741"/>
    </source>
</evidence>
<comment type="function">
    <text evidence="10">Catalyzes the phosphorylation of thiamine to thiamine pyrophosphate (TPP). TPP is an active cofactor for enzymes involved in glycolysis and energy production. Plant leaves require high levels of TPP for photosynthesis and carbohydrate metabolism.</text>
</comment>
<dbReference type="InterPro" id="IPR007373">
    <property type="entry name" value="Thiamin_PyroPKinase_B1-bd"/>
</dbReference>
<evidence type="ECO:0000256" key="11">
    <source>
        <dbReference type="ARBA" id="ARBA00052367"/>
    </source>
</evidence>
<evidence type="ECO:0000313" key="15">
    <source>
        <dbReference type="Proteomes" id="UP001415857"/>
    </source>
</evidence>
<dbReference type="GO" id="GO:0004788">
    <property type="term" value="F:thiamine diphosphokinase activity"/>
    <property type="evidence" value="ECO:0007669"/>
    <property type="project" value="UniProtKB-EC"/>
</dbReference>
<comment type="pathway">
    <text evidence="2">Cofactor biosynthesis; thiamine diphosphate biosynthesis; thiamine diphosphate from thiamine: step 1/1.</text>
</comment>
<dbReference type="InterPro" id="IPR006282">
    <property type="entry name" value="Thi_PPkinase"/>
</dbReference>
<evidence type="ECO:0000256" key="5">
    <source>
        <dbReference type="ARBA" id="ARBA00022490"/>
    </source>
</evidence>
<dbReference type="GO" id="GO:0030975">
    <property type="term" value="F:thiamine binding"/>
    <property type="evidence" value="ECO:0007669"/>
    <property type="project" value="InterPro"/>
</dbReference>
<dbReference type="GO" id="GO:0009229">
    <property type="term" value="P:thiamine diphosphate biosynthetic process"/>
    <property type="evidence" value="ECO:0007669"/>
    <property type="project" value="InterPro"/>
</dbReference>
<accession>A0AAP0RQJ8</accession>
<keyword evidence="6" id="KW-0808">Transferase</keyword>
<evidence type="ECO:0000256" key="1">
    <source>
        <dbReference type="ARBA" id="ARBA00004514"/>
    </source>
</evidence>
<name>A0AAP0RQJ8_LIQFO</name>
<organism evidence="14 15">
    <name type="scientific">Liquidambar formosana</name>
    <name type="common">Formosan gum</name>
    <dbReference type="NCBI Taxonomy" id="63359"/>
    <lineage>
        <taxon>Eukaryota</taxon>
        <taxon>Viridiplantae</taxon>
        <taxon>Streptophyta</taxon>
        <taxon>Embryophyta</taxon>
        <taxon>Tracheophyta</taxon>
        <taxon>Spermatophyta</taxon>
        <taxon>Magnoliopsida</taxon>
        <taxon>eudicotyledons</taxon>
        <taxon>Gunneridae</taxon>
        <taxon>Pentapetalae</taxon>
        <taxon>Saxifragales</taxon>
        <taxon>Altingiaceae</taxon>
        <taxon>Liquidambar</taxon>
    </lineage>
</organism>
<dbReference type="CDD" id="cd07995">
    <property type="entry name" value="TPK"/>
    <property type="match status" value="1"/>
</dbReference>
<evidence type="ECO:0000256" key="9">
    <source>
        <dbReference type="ARBA" id="ARBA00022840"/>
    </source>
</evidence>
<keyword evidence="5" id="KW-0963">Cytoplasm</keyword>
<dbReference type="Proteomes" id="UP001415857">
    <property type="component" value="Unassembled WGS sequence"/>
</dbReference>
<dbReference type="Gene3D" id="2.60.120.320">
    <property type="entry name" value="Thiamin pyrophosphokinase, thiamin-binding domain"/>
    <property type="match status" value="1"/>
</dbReference>
<evidence type="ECO:0000256" key="2">
    <source>
        <dbReference type="ARBA" id="ARBA00005078"/>
    </source>
</evidence>
<dbReference type="AlphaFoldDB" id="A0AAP0RQJ8"/>
<dbReference type="Pfam" id="PF04263">
    <property type="entry name" value="TPK_catalytic"/>
    <property type="match status" value="1"/>
</dbReference>
<gene>
    <name evidence="14" type="ORF">L1049_004985</name>
</gene>